<dbReference type="PANTHER" id="PTHR22798:SF0">
    <property type="entry name" value="MALIGNANT T-CELL-AMPLIFIED SEQUENCE 1"/>
    <property type="match status" value="1"/>
</dbReference>
<comment type="subcellular location">
    <subcellularLocation>
        <location evidence="1 3">Cytoplasm</location>
    </subcellularLocation>
</comment>
<dbReference type="InterPro" id="IPR016437">
    <property type="entry name" value="MCT-1/Tma20"/>
</dbReference>
<organism evidence="5 6">
    <name type="scientific">Porphyra umbilicalis</name>
    <name type="common">Purple laver</name>
    <name type="synonym">Red alga</name>
    <dbReference type="NCBI Taxonomy" id="2786"/>
    <lineage>
        <taxon>Eukaryota</taxon>
        <taxon>Rhodophyta</taxon>
        <taxon>Bangiophyceae</taxon>
        <taxon>Bangiales</taxon>
        <taxon>Bangiaceae</taxon>
        <taxon>Porphyra</taxon>
    </lineage>
</organism>
<proteinExistence type="predicted"/>
<dbReference type="Pfam" id="PF17832">
    <property type="entry name" value="Pre-PUA"/>
    <property type="match status" value="1"/>
</dbReference>
<dbReference type="PANTHER" id="PTHR22798">
    <property type="entry name" value="MCT-1 PROTEIN"/>
    <property type="match status" value="1"/>
</dbReference>
<keyword evidence="2 3" id="KW-0963">Cytoplasm</keyword>
<evidence type="ECO:0000256" key="2">
    <source>
        <dbReference type="ARBA" id="ARBA00022490"/>
    </source>
</evidence>
<sequence length="182" mass="19904">MFKRFTVDESVSGQSQIKSSLQRTIRAKILEQLPAIEPYFEDILPKKDKMVLAKVAGHINVVCSPAAEPLFFNVRDGPYCPTLRLLAKYPILLPRMCVDDGAIRHVMQGADVMVPGLKSPRAAIDDVPREAVVGVYGPGKDHPLAVGQALLASSAIRTVDKGVGIENWHFLSDGLWKCPTLS</sequence>
<dbReference type="GO" id="GO:0005737">
    <property type="term" value="C:cytoplasm"/>
    <property type="evidence" value="ECO:0007669"/>
    <property type="project" value="UniProtKB-SubCell"/>
</dbReference>
<accession>A0A1X6NJD4</accession>
<protein>
    <recommendedName>
        <fullName evidence="4">PUA domain-containing protein</fullName>
    </recommendedName>
</protein>
<dbReference type="PROSITE" id="PS50890">
    <property type="entry name" value="PUA"/>
    <property type="match status" value="1"/>
</dbReference>
<name>A0A1X6NJD4_PORUM</name>
<evidence type="ECO:0000313" key="6">
    <source>
        <dbReference type="Proteomes" id="UP000218209"/>
    </source>
</evidence>
<keyword evidence="6" id="KW-1185">Reference proteome</keyword>
<reference evidence="5 6" key="1">
    <citation type="submission" date="2017-03" db="EMBL/GenBank/DDBJ databases">
        <title>WGS assembly of Porphyra umbilicalis.</title>
        <authorList>
            <person name="Brawley S.H."/>
            <person name="Blouin N.A."/>
            <person name="Ficko-Blean E."/>
            <person name="Wheeler G.L."/>
            <person name="Lohr M."/>
            <person name="Goodson H.V."/>
            <person name="Jenkins J.W."/>
            <person name="Blaby-Haas C.E."/>
            <person name="Helliwell K.E."/>
            <person name="Chan C."/>
            <person name="Marriage T."/>
            <person name="Bhattacharya D."/>
            <person name="Klein A.S."/>
            <person name="Badis Y."/>
            <person name="Brodie J."/>
            <person name="Cao Y."/>
            <person name="Collen J."/>
            <person name="Dittami S.M."/>
            <person name="Gachon C.M."/>
            <person name="Green B.R."/>
            <person name="Karpowicz S."/>
            <person name="Kim J.W."/>
            <person name="Kudahl U."/>
            <person name="Lin S."/>
            <person name="Michel G."/>
            <person name="Mittag M."/>
            <person name="Olson B.J."/>
            <person name="Pangilinan J."/>
            <person name="Peng Y."/>
            <person name="Qiu H."/>
            <person name="Shu S."/>
            <person name="Singer J.T."/>
            <person name="Smith A.G."/>
            <person name="Sprecher B.N."/>
            <person name="Wagner V."/>
            <person name="Wang W."/>
            <person name="Wang Z.-Y."/>
            <person name="Yan J."/>
            <person name="Yarish C."/>
            <person name="Zoeuner-Riek S."/>
            <person name="Zhuang Y."/>
            <person name="Zou Y."/>
            <person name="Lindquist E.A."/>
            <person name="Grimwood J."/>
            <person name="Barry K."/>
            <person name="Rokhsar D.S."/>
            <person name="Schmutz J."/>
            <person name="Stiller J.W."/>
            <person name="Grossman A.R."/>
            <person name="Prochnik S.E."/>
        </authorList>
    </citation>
    <scope>NUCLEOTIDE SEQUENCE [LARGE SCALE GENOMIC DNA]</scope>
    <source>
        <strain evidence="5">4086291</strain>
    </source>
</reference>
<evidence type="ECO:0000259" key="4">
    <source>
        <dbReference type="SMART" id="SM00359"/>
    </source>
</evidence>
<dbReference type="InterPro" id="IPR015947">
    <property type="entry name" value="PUA-like_sf"/>
</dbReference>
<evidence type="ECO:0000256" key="3">
    <source>
        <dbReference type="PIRNR" id="PIRNR005067"/>
    </source>
</evidence>
<dbReference type="GO" id="GO:0001731">
    <property type="term" value="P:formation of translation preinitiation complex"/>
    <property type="evidence" value="ECO:0007669"/>
    <property type="project" value="TreeGrafter"/>
</dbReference>
<dbReference type="CDD" id="cd11609">
    <property type="entry name" value="MCT1_N"/>
    <property type="match status" value="1"/>
</dbReference>
<dbReference type="EMBL" id="KV920355">
    <property type="protein sequence ID" value="OSX68566.1"/>
    <property type="molecule type" value="Genomic_DNA"/>
</dbReference>
<dbReference type="Pfam" id="PF01472">
    <property type="entry name" value="PUA"/>
    <property type="match status" value="1"/>
</dbReference>
<dbReference type="InterPro" id="IPR002478">
    <property type="entry name" value="PUA"/>
</dbReference>
<dbReference type="SMART" id="SM00359">
    <property type="entry name" value="PUA"/>
    <property type="match status" value="1"/>
</dbReference>
<dbReference type="PIRSF" id="PIRSF005067">
    <property type="entry name" value="Tma_RNA-bind_prd"/>
    <property type="match status" value="1"/>
</dbReference>
<evidence type="ECO:0000313" key="5">
    <source>
        <dbReference type="EMBL" id="OSX68566.1"/>
    </source>
</evidence>
<dbReference type="Proteomes" id="UP000218209">
    <property type="component" value="Unassembled WGS sequence"/>
</dbReference>
<dbReference type="SUPFAM" id="SSF88697">
    <property type="entry name" value="PUA domain-like"/>
    <property type="match status" value="1"/>
</dbReference>
<dbReference type="NCBIfam" id="TIGR00451">
    <property type="entry name" value="unchar_dom_2"/>
    <property type="match status" value="1"/>
</dbReference>
<dbReference type="AlphaFoldDB" id="A0A1X6NJD4"/>
<evidence type="ECO:0000256" key="1">
    <source>
        <dbReference type="ARBA" id="ARBA00004496"/>
    </source>
</evidence>
<dbReference type="InterPro" id="IPR041366">
    <property type="entry name" value="Pre-PUA"/>
</dbReference>
<dbReference type="OrthoDB" id="10249667at2759"/>
<dbReference type="CDD" id="cd21155">
    <property type="entry name" value="PUA_MCTS-1-like"/>
    <property type="match status" value="1"/>
</dbReference>
<dbReference type="GO" id="GO:0003723">
    <property type="term" value="F:RNA binding"/>
    <property type="evidence" value="ECO:0007669"/>
    <property type="project" value="InterPro"/>
</dbReference>
<dbReference type="Gene3D" id="3.10.400.20">
    <property type="match status" value="1"/>
</dbReference>
<gene>
    <name evidence="5" type="ORF">BU14_2571s0001</name>
</gene>
<dbReference type="InterPro" id="IPR004521">
    <property type="entry name" value="Uncharacterised_CHP00451"/>
</dbReference>
<feature type="domain" description="PUA" evidence="4">
    <location>
        <begin position="94"/>
        <end position="172"/>
    </location>
</feature>